<accession>A0ABV2LH71</accession>
<feature type="transmembrane region" description="Helical" evidence="1">
    <location>
        <begin position="64"/>
        <end position="85"/>
    </location>
</feature>
<protein>
    <recommendedName>
        <fullName evidence="4">Intracellular septation protein A</fullName>
    </recommendedName>
</protein>
<evidence type="ECO:0008006" key="4">
    <source>
        <dbReference type="Google" id="ProtNLM"/>
    </source>
</evidence>
<sequence>MNNIKYGVFGFTFIMLDFMSMLFLIVPYHPPTLWITVPLIAVINVWAITILLRKTENLLFEPILFTACLGAVSSLCDFVIVQKFFYLVCKFTSPLFFIVSLIVFILFIAQQIRYQIKKFSSVYNDFGEEKLHPKRDFIIIILFGIGYMIFGYFARRNPVLSIGIPLTMYSYLTLFNAYLSVKFFHKYLFMKTNITYVPLPKKLKKQMKKGRKVSL</sequence>
<feature type="transmembrane region" description="Helical" evidence="1">
    <location>
        <begin position="160"/>
        <end position="181"/>
    </location>
</feature>
<dbReference type="Proteomes" id="UP001549097">
    <property type="component" value="Unassembled WGS sequence"/>
</dbReference>
<proteinExistence type="predicted"/>
<keyword evidence="3" id="KW-1185">Reference proteome</keyword>
<feature type="transmembrane region" description="Helical" evidence="1">
    <location>
        <begin position="32"/>
        <end position="52"/>
    </location>
</feature>
<keyword evidence="1" id="KW-0472">Membrane</keyword>
<feature type="transmembrane region" description="Helical" evidence="1">
    <location>
        <begin position="137"/>
        <end position="154"/>
    </location>
</feature>
<comment type="caution">
    <text evidence="2">The sequence shown here is derived from an EMBL/GenBank/DDBJ whole genome shotgun (WGS) entry which is preliminary data.</text>
</comment>
<gene>
    <name evidence="2" type="ORF">ABID52_000408</name>
</gene>
<dbReference type="EMBL" id="JBEPMP010000001">
    <property type="protein sequence ID" value="MET3726827.1"/>
    <property type="molecule type" value="Genomic_DNA"/>
</dbReference>
<dbReference type="RefSeq" id="WP_198768557.1">
    <property type="nucleotide sequence ID" value="NZ_JAEACF010000001.1"/>
</dbReference>
<keyword evidence="1" id="KW-1133">Transmembrane helix</keyword>
<evidence type="ECO:0000313" key="2">
    <source>
        <dbReference type="EMBL" id="MET3726827.1"/>
    </source>
</evidence>
<feature type="transmembrane region" description="Helical" evidence="1">
    <location>
        <begin position="7"/>
        <end position="26"/>
    </location>
</feature>
<evidence type="ECO:0000256" key="1">
    <source>
        <dbReference type="SAM" id="Phobius"/>
    </source>
</evidence>
<name>A0ABV2LH71_9BACL</name>
<keyword evidence="1" id="KW-0812">Transmembrane</keyword>
<evidence type="ECO:0000313" key="3">
    <source>
        <dbReference type="Proteomes" id="UP001549097"/>
    </source>
</evidence>
<organism evidence="2 3">
    <name type="scientific">Fictibacillus halophilus</name>
    <dbReference type="NCBI Taxonomy" id="1610490"/>
    <lineage>
        <taxon>Bacteria</taxon>
        <taxon>Bacillati</taxon>
        <taxon>Bacillota</taxon>
        <taxon>Bacilli</taxon>
        <taxon>Bacillales</taxon>
        <taxon>Fictibacillaceae</taxon>
        <taxon>Fictibacillus</taxon>
    </lineage>
</organism>
<feature type="transmembrane region" description="Helical" evidence="1">
    <location>
        <begin position="91"/>
        <end position="109"/>
    </location>
</feature>
<reference evidence="2 3" key="1">
    <citation type="submission" date="2024-06" db="EMBL/GenBank/DDBJ databases">
        <title>Genomic Encyclopedia of Type Strains, Phase IV (KMG-IV): sequencing the most valuable type-strain genomes for metagenomic binning, comparative biology and taxonomic classification.</title>
        <authorList>
            <person name="Goeker M."/>
        </authorList>
    </citation>
    <scope>NUCLEOTIDE SEQUENCE [LARGE SCALE GENOMIC DNA]</scope>
    <source>
        <strain evidence="2 3">DSM 100124</strain>
    </source>
</reference>